<organism evidence="1">
    <name type="scientific">Salmonella enterica subsp. enterica serovar Poona</name>
    <dbReference type="NCBI Taxonomy" id="436295"/>
    <lineage>
        <taxon>Bacteria</taxon>
        <taxon>Pseudomonadati</taxon>
        <taxon>Pseudomonadota</taxon>
        <taxon>Gammaproteobacteria</taxon>
        <taxon>Enterobacterales</taxon>
        <taxon>Enterobacteriaceae</taxon>
        <taxon>Salmonella</taxon>
    </lineage>
</organism>
<gene>
    <name evidence="1" type="ORF">G4H14_004692</name>
</gene>
<protein>
    <submittedName>
        <fullName evidence="1">Uncharacterized protein</fullName>
    </submittedName>
</protein>
<proteinExistence type="predicted"/>
<reference evidence="1" key="1">
    <citation type="journal article" date="2018" name="Genome Biol.">
        <title>SKESA: strategic k-mer extension for scrupulous assemblies.</title>
        <authorList>
            <person name="Souvorov A."/>
            <person name="Agarwala R."/>
            <person name="Lipman D.J."/>
        </authorList>
    </citation>
    <scope>NUCLEOTIDE SEQUENCE</scope>
    <source>
        <strain evidence="1">M255</strain>
    </source>
</reference>
<accession>A0A731UV86</accession>
<comment type="caution">
    <text evidence="1">The sequence shown here is derived from an EMBL/GenBank/DDBJ whole genome shotgun (WGS) entry which is preliminary data.</text>
</comment>
<name>A0A731UV86_SALET</name>
<evidence type="ECO:0000313" key="1">
    <source>
        <dbReference type="EMBL" id="HAE4776308.1"/>
    </source>
</evidence>
<dbReference type="EMBL" id="DAASBB010000061">
    <property type="protein sequence ID" value="HAE4776308.1"/>
    <property type="molecule type" value="Genomic_DNA"/>
</dbReference>
<dbReference type="AlphaFoldDB" id="A0A731UV86"/>
<sequence length="46" mass="4910">MRATTVKPVPARIGGRAEGLNALLKSCGWEAVSNDDHWKLMTISAG</sequence>
<reference evidence="1" key="2">
    <citation type="submission" date="2018-07" db="EMBL/GenBank/DDBJ databases">
        <authorList>
            <consortium name="NCBI Pathogen Detection Project"/>
        </authorList>
    </citation>
    <scope>NUCLEOTIDE SEQUENCE</scope>
    <source>
        <strain evidence="1">M255</strain>
    </source>
</reference>